<dbReference type="SUPFAM" id="SSF55083">
    <property type="entry name" value="6-hydroxymethyl-7,8-dihydropterin pyrophosphokinase, HPPK"/>
    <property type="match status" value="1"/>
</dbReference>
<dbReference type="InterPro" id="IPR027417">
    <property type="entry name" value="P-loop_NTPase"/>
</dbReference>
<gene>
    <name evidence="15" type="primary">folK</name>
    <name evidence="15" type="ORF">ACFSQS_15545</name>
</gene>
<proteinExistence type="inferred from homology"/>
<reference evidence="16" key="1">
    <citation type="journal article" date="2019" name="Int. J. Syst. Evol. Microbiol.">
        <title>The Global Catalogue of Microorganisms (GCM) 10K type strain sequencing project: providing services to taxonomists for standard genome sequencing and annotation.</title>
        <authorList>
            <consortium name="The Broad Institute Genomics Platform"/>
            <consortium name="The Broad Institute Genome Sequencing Center for Infectious Disease"/>
            <person name="Wu L."/>
            <person name="Ma J."/>
        </authorList>
    </citation>
    <scope>NUCLEOTIDE SEQUENCE [LARGE SCALE GENOMIC DNA]</scope>
    <source>
        <strain evidence="16">KCTC 42903</strain>
    </source>
</reference>
<evidence type="ECO:0000313" key="16">
    <source>
        <dbReference type="Proteomes" id="UP001597441"/>
    </source>
</evidence>
<keyword evidence="5 15" id="KW-0808">Transferase</keyword>
<keyword evidence="6" id="KW-0547">Nucleotide-binding</keyword>
<dbReference type="Gene3D" id="3.30.70.560">
    <property type="entry name" value="7,8-Dihydro-6-hydroxymethylpterin-pyrophosphokinase HPPK"/>
    <property type="match status" value="1"/>
</dbReference>
<comment type="pathway">
    <text evidence="1">Cofactor biosynthesis; tetrahydrofolate biosynthesis; 2-amino-4-hydroxy-6-hydroxymethyl-7,8-dihydropteridine diphosphate from 7,8-dihydroneopterin triphosphate: step 4/4.</text>
</comment>
<evidence type="ECO:0000256" key="6">
    <source>
        <dbReference type="ARBA" id="ARBA00022741"/>
    </source>
</evidence>
<dbReference type="InterPro" id="IPR000550">
    <property type="entry name" value="Hppk"/>
</dbReference>
<organism evidence="15 16">
    <name type="scientific">Gelatiniphilus marinus</name>
    <dbReference type="NCBI Taxonomy" id="1759464"/>
    <lineage>
        <taxon>Bacteria</taxon>
        <taxon>Pseudomonadati</taxon>
        <taxon>Bacteroidota</taxon>
        <taxon>Flavobacteriia</taxon>
        <taxon>Flavobacteriales</taxon>
        <taxon>Flavobacteriaceae</taxon>
        <taxon>Gelatiniphilus</taxon>
    </lineage>
</organism>
<keyword evidence="8" id="KW-0067">ATP-binding</keyword>
<name>A0ABW5JWM5_9FLAO</name>
<evidence type="ECO:0000313" key="15">
    <source>
        <dbReference type="EMBL" id="MFD2536525.1"/>
    </source>
</evidence>
<evidence type="ECO:0000256" key="10">
    <source>
        <dbReference type="ARBA" id="ARBA00029409"/>
    </source>
</evidence>
<evidence type="ECO:0000256" key="7">
    <source>
        <dbReference type="ARBA" id="ARBA00022777"/>
    </source>
</evidence>
<comment type="similarity">
    <text evidence="2">Belongs to the HPPK family.</text>
</comment>
<dbReference type="InterPro" id="IPR035907">
    <property type="entry name" value="Hppk_sf"/>
</dbReference>
<evidence type="ECO:0000256" key="4">
    <source>
        <dbReference type="ARBA" id="ARBA00016218"/>
    </source>
</evidence>
<evidence type="ECO:0000256" key="11">
    <source>
        <dbReference type="ARBA" id="ARBA00029766"/>
    </source>
</evidence>
<dbReference type="SUPFAM" id="SSF52540">
    <property type="entry name" value="P-loop containing nucleoside triphosphate hydrolases"/>
    <property type="match status" value="1"/>
</dbReference>
<evidence type="ECO:0000256" key="12">
    <source>
        <dbReference type="ARBA" id="ARBA00033413"/>
    </source>
</evidence>
<dbReference type="EC" id="2.7.6.3" evidence="3"/>
<dbReference type="GO" id="GO:0003848">
    <property type="term" value="F:2-amino-4-hydroxy-6-hydroxymethyldihydropteridine diphosphokinase activity"/>
    <property type="evidence" value="ECO:0007669"/>
    <property type="project" value="UniProtKB-EC"/>
</dbReference>
<dbReference type="InterPro" id="IPR031314">
    <property type="entry name" value="DNK_dom"/>
</dbReference>
<feature type="domain" description="Deoxynucleoside kinase" evidence="14">
    <location>
        <begin position="186"/>
        <end position="368"/>
    </location>
</feature>
<evidence type="ECO:0000256" key="1">
    <source>
        <dbReference type="ARBA" id="ARBA00005051"/>
    </source>
</evidence>
<dbReference type="EMBL" id="JBHULK010000009">
    <property type="protein sequence ID" value="MFD2536525.1"/>
    <property type="molecule type" value="Genomic_DNA"/>
</dbReference>
<evidence type="ECO:0000259" key="13">
    <source>
        <dbReference type="Pfam" id="PF01288"/>
    </source>
</evidence>
<evidence type="ECO:0000256" key="3">
    <source>
        <dbReference type="ARBA" id="ARBA00013253"/>
    </source>
</evidence>
<dbReference type="Gene3D" id="3.40.50.300">
    <property type="entry name" value="P-loop containing nucleotide triphosphate hydrolases"/>
    <property type="match status" value="1"/>
</dbReference>
<dbReference type="Pfam" id="PF01288">
    <property type="entry name" value="HPPK"/>
    <property type="match status" value="1"/>
</dbReference>
<dbReference type="NCBIfam" id="TIGR01498">
    <property type="entry name" value="folK"/>
    <property type="match status" value="1"/>
</dbReference>
<protein>
    <recommendedName>
        <fullName evidence="4">2-amino-4-hydroxy-6-hydroxymethyldihydropteridine pyrophosphokinase</fullName>
        <ecNumber evidence="3">2.7.6.3</ecNumber>
    </recommendedName>
    <alternativeName>
        <fullName evidence="11">6-hydroxymethyl-7,8-dihydropterin pyrophosphokinase</fullName>
    </alternativeName>
    <alternativeName>
        <fullName evidence="12">7,8-dihydro-6-hydroxymethylpterin-pyrophosphokinase</fullName>
    </alternativeName>
</protein>
<feature type="domain" description="7,8-dihydro-6-hydroxymethylpterin-pyrophosphokinase" evidence="13">
    <location>
        <begin position="8"/>
        <end position="139"/>
    </location>
</feature>
<evidence type="ECO:0000259" key="14">
    <source>
        <dbReference type="Pfam" id="PF01712"/>
    </source>
</evidence>
<keyword evidence="9" id="KW-0289">Folate biosynthesis</keyword>
<evidence type="ECO:0000256" key="5">
    <source>
        <dbReference type="ARBA" id="ARBA00022679"/>
    </source>
</evidence>
<comment type="caution">
    <text evidence="15">The sequence shown here is derived from an EMBL/GenBank/DDBJ whole genome shotgun (WGS) entry which is preliminary data.</text>
</comment>
<comment type="function">
    <text evidence="10">Catalyzes the transfer of pyrophosphate from adenosine triphosphate (ATP) to 6-hydroxymethyl-7,8-dihydropterin, an enzymatic step in folate biosynthesis pathway.</text>
</comment>
<dbReference type="PANTHER" id="PTHR43071">
    <property type="entry name" value="2-AMINO-4-HYDROXY-6-HYDROXYMETHYLDIHYDROPTERIDINE PYROPHOSPHOKINASE"/>
    <property type="match status" value="1"/>
</dbReference>
<evidence type="ECO:0000256" key="8">
    <source>
        <dbReference type="ARBA" id="ARBA00022840"/>
    </source>
</evidence>
<evidence type="ECO:0000256" key="2">
    <source>
        <dbReference type="ARBA" id="ARBA00005810"/>
    </source>
</evidence>
<dbReference type="Pfam" id="PF01712">
    <property type="entry name" value="dNK"/>
    <property type="match status" value="1"/>
</dbReference>
<dbReference type="CDD" id="cd00483">
    <property type="entry name" value="HPPK"/>
    <property type="match status" value="1"/>
</dbReference>
<evidence type="ECO:0000256" key="9">
    <source>
        <dbReference type="ARBA" id="ARBA00022909"/>
    </source>
</evidence>
<dbReference type="RefSeq" id="WP_388021061.1">
    <property type="nucleotide sequence ID" value="NZ_JBHUDT010000009.1"/>
</dbReference>
<dbReference type="PANTHER" id="PTHR43071:SF1">
    <property type="entry name" value="2-AMINO-4-HYDROXY-6-HYDROXYMETHYLDIHYDROPTERIDINE PYROPHOSPHOKINASE"/>
    <property type="match status" value="1"/>
</dbReference>
<keyword evidence="7" id="KW-0418">Kinase</keyword>
<accession>A0ABW5JWM5</accession>
<dbReference type="CDD" id="cd01673">
    <property type="entry name" value="dNK"/>
    <property type="match status" value="1"/>
</dbReference>
<dbReference type="Proteomes" id="UP001597441">
    <property type="component" value="Unassembled WGS sequence"/>
</dbReference>
<keyword evidence="16" id="KW-1185">Reference proteome</keyword>
<sequence>MKKPTTFYIALGSNKGDKLKNLQSAVDAIYTKIGHVKLISKVYKSPAIGFCTEAFVEDFLNCCLVLESDMQPQNVLRELLAIETALGRTAKKGTGYEARTIDLDIVFAETEVIDTKTLKVPHPEMEKRRFVLLPLNDIASKIKHPVINKEVSVLLDECEDESVLEPINIWLKNPSKQFNFSKYNYIAIEGNIGAGKTSLATKMAHDFNAKLILERFADNPFLPKFYEDAQRYAFTLEMSFLADRYQQISDDLSQLDLFKDFIVSDYDVFKSLIFAKITLEEDEFMLYRKLFNLMYKDLKKPELYVYLYQNTERLQQNIKKRGRDYEQNIGNDYLEKINTGYLEFLKTQTDFNVKIIDVSERDFVENRADYLWVLGGICGGAF</sequence>